<dbReference type="InterPro" id="IPR003784">
    <property type="entry name" value="BioY"/>
</dbReference>
<feature type="transmembrane region" description="Helical" evidence="9">
    <location>
        <begin position="143"/>
        <end position="170"/>
    </location>
</feature>
<dbReference type="PANTHER" id="PTHR34295:SF4">
    <property type="entry name" value="BIOTIN TRANSPORTER BIOY-RELATED"/>
    <property type="match status" value="1"/>
</dbReference>
<evidence type="ECO:0000256" key="9">
    <source>
        <dbReference type="SAM" id="Phobius"/>
    </source>
</evidence>
<name>A0AA45WUX0_9CLOT</name>
<evidence type="ECO:0000256" key="6">
    <source>
        <dbReference type="ARBA" id="ARBA00022989"/>
    </source>
</evidence>
<keyword evidence="5 9" id="KW-0812">Transmembrane</keyword>
<dbReference type="PANTHER" id="PTHR34295">
    <property type="entry name" value="BIOTIN TRANSPORTER BIOY"/>
    <property type="match status" value="1"/>
</dbReference>
<keyword evidence="11" id="KW-1185">Reference proteome</keyword>
<protein>
    <recommendedName>
        <fullName evidence="8">Biotin transporter</fullName>
    </recommendedName>
</protein>
<evidence type="ECO:0000313" key="10">
    <source>
        <dbReference type="EMBL" id="SMP50851.1"/>
    </source>
</evidence>
<proteinExistence type="inferred from homology"/>
<sequence length="186" mass="19698">MISKMTIHDYTRIALMATLISVSSYIAVPLPFSPVPVTAQTLAIMLCGMLLTTRQSFFTLTVYLLLGAIGLPVFAGGNAGLGVLFGPTGGFLIGFLLAAVFISFTKGDRPSLWRYGLVNAVGSLVVVNVVGVPWLAWATGMNLSQAFAVGFMPFLPGAVVKLLAATLLAWKLVPQLRLMPIGQSSH</sequence>
<evidence type="ECO:0000313" key="11">
    <source>
        <dbReference type="Proteomes" id="UP001158066"/>
    </source>
</evidence>
<dbReference type="GO" id="GO:0015225">
    <property type="term" value="F:biotin transmembrane transporter activity"/>
    <property type="evidence" value="ECO:0007669"/>
    <property type="project" value="UniProtKB-UniRule"/>
</dbReference>
<feature type="transmembrane region" description="Helical" evidence="9">
    <location>
        <begin position="12"/>
        <end position="28"/>
    </location>
</feature>
<dbReference type="Pfam" id="PF02632">
    <property type="entry name" value="BioY"/>
    <property type="match status" value="1"/>
</dbReference>
<evidence type="ECO:0000256" key="8">
    <source>
        <dbReference type="PIRNR" id="PIRNR016661"/>
    </source>
</evidence>
<feature type="transmembrane region" description="Helical" evidence="9">
    <location>
        <begin position="116"/>
        <end position="137"/>
    </location>
</feature>
<accession>A0AA45WUX0</accession>
<reference evidence="10" key="1">
    <citation type="submission" date="2017-05" db="EMBL/GenBank/DDBJ databases">
        <authorList>
            <person name="Varghese N."/>
            <person name="Submissions S."/>
        </authorList>
    </citation>
    <scope>NUCLEOTIDE SEQUENCE</scope>
    <source>
        <strain evidence="10">Su22</strain>
    </source>
</reference>
<dbReference type="Gene3D" id="1.10.1760.20">
    <property type="match status" value="1"/>
</dbReference>
<organism evidence="10 11">
    <name type="scientific">Anoxynatronum buryatiense</name>
    <dbReference type="NCBI Taxonomy" id="489973"/>
    <lineage>
        <taxon>Bacteria</taxon>
        <taxon>Bacillati</taxon>
        <taxon>Bacillota</taxon>
        <taxon>Clostridia</taxon>
        <taxon>Eubacteriales</taxon>
        <taxon>Clostridiaceae</taxon>
        <taxon>Anoxynatronum</taxon>
    </lineage>
</organism>
<evidence type="ECO:0000256" key="5">
    <source>
        <dbReference type="ARBA" id="ARBA00022692"/>
    </source>
</evidence>
<keyword evidence="6 9" id="KW-1133">Transmembrane helix</keyword>
<comment type="caution">
    <text evidence="10">The sequence shown here is derived from an EMBL/GenBank/DDBJ whole genome shotgun (WGS) entry which is preliminary data.</text>
</comment>
<comment type="similarity">
    <text evidence="2 8">Belongs to the BioY family.</text>
</comment>
<feature type="transmembrane region" description="Helical" evidence="9">
    <location>
        <begin position="57"/>
        <end position="75"/>
    </location>
</feature>
<keyword evidence="3 8" id="KW-0813">Transport</keyword>
<dbReference type="RefSeq" id="WP_283408707.1">
    <property type="nucleotide sequence ID" value="NZ_FXUF01000004.1"/>
</dbReference>
<gene>
    <name evidence="10" type="ORF">SAMN06296020_10426</name>
</gene>
<dbReference type="GO" id="GO:0005886">
    <property type="term" value="C:plasma membrane"/>
    <property type="evidence" value="ECO:0007669"/>
    <property type="project" value="UniProtKB-SubCell"/>
</dbReference>
<evidence type="ECO:0000256" key="7">
    <source>
        <dbReference type="ARBA" id="ARBA00023136"/>
    </source>
</evidence>
<comment type="subcellular location">
    <subcellularLocation>
        <location evidence="1 8">Cell membrane</location>
        <topology evidence="1 8">Multi-pass membrane protein</topology>
    </subcellularLocation>
</comment>
<dbReference type="AlphaFoldDB" id="A0AA45WUX0"/>
<evidence type="ECO:0000256" key="2">
    <source>
        <dbReference type="ARBA" id="ARBA00010692"/>
    </source>
</evidence>
<evidence type="ECO:0000256" key="1">
    <source>
        <dbReference type="ARBA" id="ARBA00004651"/>
    </source>
</evidence>
<keyword evidence="4 8" id="KW-1003">Cell membrane</keyword>
<dbReference type="Proteomes" id="UP001158066">
    <property type="component" value="Unassembled WGS sequence"/>
</dbReference>
<dbReference type="EMBL" id="FXUF01000004">
    <property type="protein sequence ID" value="SMP50851.1"/>
    <property type="molecule type" value="Genomic_DNA"/>
</dbReference>
<keyword evidence="7 8" id="KW-0472">Membrane</keyword>
<feature type="transmembrane region" description="Helical" evidence="9">
    <location>
        <begin position="81"/>
        <end position="104"/>
    </location>
</feature>
<dbReference type="PIRSF" id="PIRSF016661">
    <property type="entry name" value="BioY"/>
    <property type="match status" value="1"/>
</dbReference>
<evidence type="ECO:0000256" key="3">
    <source>
        <dbReference type="ARBA" id="ARBA00022448"/>
    </source>
</evidence>
<evidence type="ECO:0000256" key="4">
    <source>
        <dbReference type="ARBA" id="ARBA00022475"/>
    </source>
</evidence>